<evidence type="ECO:0000256" key="2">
    <source>
        <dbReference type="ARBA" id="ARBA00023203"/>
    </source>
</evidence>
<reference evidence="4" key="1">
    <citation type="submission" date="2021-01" db="EMBL/GenBank/DDBJ databases">
        <authorList>
            <person name="Corre E."/>
            <person name="Pelletier E."/>
            <person name="Niang G."/>
            <person name="Scheremetjew M."/>
            <person name="Finn R."/>
            <person name="Kale V."/>
            <person name="Holt S."/>
            <person name="Cochrane G."/>
            <person name="Meng A."/>
            <person name="Brown T."/>
            <person name="Cohen L."/>
        </authorList>
    </citation>
    <scope>NUCLEOTIDE SEQUENCE</scope>
    <source>
        <strain evidence="4">CCMP1594</strain>
    </source>
</reference>
<dbReference type="PROSITE" id="PS51263">
    <property type="entry name" value="ADF_H"/>
    <property type="match status" value="1"/>
</dbReference>
<dbReference type="Gene3D" id="3.40.20.10">
    <property type="entry name" value="Severin"/>
    <property type="match status" value="1"/>
</dbReference>
<evidence type="ECO:0000259" key="3">
    <source>
        <dbReference type="PROSITE" id="PS51263"/>
    </source>
</evidence>
<evidence type="ECO:0000256" key="1">
    <source>
        <dbReference type="ARBA" id="ARBA00006844"/>
    </source>
</evidence>
<evidence type="ECO:0000313" key="4">
    <source>
        <dbReference type="EMBL" id="CAE0838971.1"/>
    </source>
</evidence>
<proteinExistence type="inferred from homology"/>
<accession>A0A7S4GJL4</accession>
<dbReference type="SMART" id="SM00102">
    <property type="entry name" value="ADF"/>
    <property type="match status" value="1"/>
</dbReference>
<dbReference type="EMBL" id="HBJA01146231">
    <property type="protein sequence ID" value="CAE0838971.1"/>
    <property type="molecule type" value="Transcribed_RNA"/>
</dbReference>
<comment type="similarity">
    <text evidence="1">Belongs to the actin-binding proteins ADF family.</text>
</comment>
<gene>
    <name evidence="4" type="ORF">EGYM00163_LOCUS50343</name>
</gene>
<dbReference type="Pfam" id="PF00241">
    <property type="entry name" value="Cofilin_ADF"/>
    <property type="match status" value="1"/>
</dbReference>
<organism evidence="4">
    <name type="scientific">Eutreptiella gymnastica</name>
    <dbReference type="NCBI Taxonomy" id="73025"/>
    <lineage>
        <taxon>Eukaryota</taxon>
        <taxon>Discoba</taxon>
        <taxon>Euglenozoa</taxon>
        <taxon>Euglenida</taxon>
        <taxon>Spirocuta</taxon>
        <taxon>Euglenophyceae</taxon>
        <taxon>Eutreptiales</taxon>
        <taxon>Eutreptiaceae</taxon>
        <taxon>Eutreptiella</taxon>
    </lineage>
</organism>
<dbReference type="InterPro" id="IPR002108">
    <property type="entry name" value="ADF-H"/>
</dbReference>
<sequence length="139" mass="15995">MSKSGVEVSDDVIKAFNDMKLNRTHRYLSVAIKDKKEIFLEKASSREETYAELFANIPNEPRYYIVDFEFELQEGEGSRSKLVFMYWCPDTAKVGEKMLYASSKESLKRKLEGVFEVQANDKGDADEQYIISKLKAATK</sequence>
<dbReference type="PANTHER" id="PTHR11913">
    <property type="entry name" value="COFILIN-RELATED"/>
    <property type="match status" value="1"/>
</dbReference>
<name>A0A7S4GJL4_9EUGL</name>
<dbReference type="GO" id="GO:0003779">
    <property type="term" value="F:actin binding"/>
    <property type="evidence" value="ECO:0007669"/>
    <property type="project" value="UniProtKB-KW"/>
</dbReference>
<dbReference type="CDD" id="cd11286">
    <property type="entry name" value="ADF_cofilin_like"/>
    <property type="match status" value="1"/>
</dbReference>
<protein>
    <recommendedName>
        <fullName evidence="3">ADF-H domain-containing protein</fullName>
    </recommendedName>
</protein>
<dbReference type="InterPro" id="IPR029006">
    <property type="entry name" value="ADF-H/Gelsolin-like_dom_sf"/>
</dbReference>
<dbReference type="SUPFAM" id="SSF55753">
    <property type="entry name" value="Actin depolymerizing proteins"/>
    <property type="match status" value="1"/>
</dbReference>
<dbReference type="GO" id="GO:0030042">
    <property type="term" value="P:actin filament depolymerization"/>
    <property type="evidence" value="ECO:0007669"/>
    <property type="project" value="InterPro"/>
</dbReference>
<dbReference type="GO" id="GO:0015629">
    <property type="term" value="C:actin cytoskeleton"/>
    <property type="evidence" value="ECO:0007669"/>
    <property type="project" value="InterPro"/>
</dbReference>
<dbReference type="AlphaFoldDB" id="A0A7S4GJL4"/>
<feature type="domain" description="ADF-H" evidence="3">
    <location>
        <begin position="5"/>
        <end position="135"/>
    </location>
</feature>
<keyword evidence="2" id="KW-0009">Actin-binding</keyword>
<dbReference type="InterPro" id="IPR017904">
    <property type="entry name" value="ADF/Cofilin"/>
</dbReference>